<dbReference type="OrthoDB" id="4444288at2759"/>
<dbReference type="PANTHER" id="PTHR22677">
    <property type="entry name" value="ANKYRIN REPEAT DOMAIN-CONTAINING PROTEIN 60"/>
    <property type="match status" value="1"/>
</dbReference>
<dbReference type="VEuPathDB" id="FungiDB:P170DRAFT_507266"/>
<dbReference type="SUPFAM" id="SSF48403">
    <property type="entry name" value="Ankyrin repeat"/>
    <property type="match status" value="1"/>
</dbReference>
<keyword evidence="1" id="KW-0040">ANK repeat</keyword>
<dbReference type="STRING" id="1392250.A0A2I2GHX3"/>
<dbReference type="Proteomes" id="UP000234275">
    <property type="component" value="Unassembled WGS sequence"/>
</dbReference>
<protein>
    <submittedName>
        <fullName evidence="2">Ankyrin</fullName>
    </submittedName>
</protein>
<dbReference type="Pfam" id="PF12796">
    <property type="entry name" value="Ank_2"/>
    <property type="match status" value="1"/>
</dbReference>
<dbReference type="InterPro" id="IPR002110">
    <property type="entry name" value="Ankyrin_rpt"/>
</dbReference>
<name>A0A2I2GHX3_9EURO</name>
<dbReference type="InterPro" id="IPR036770">
    <property type="entry name" value="Ankyrin_rpt-contain_sf"/>
</dbReference>
<dbReference type="PROSITE" id="PS50088">
    <property type="entry name" value="ANK_REPEAT"/>
    <property type="match status" value="2"/>
</dbReference>
<dbReference type="EMBL" id="MSFO01000002">
    <property type="protein sequence ID" value="PLB52481.1"/>
    <property type="molecule type" value="Genomic_DNA"/>
</dbReference>
<comment type="caution">
    <text evidence="2">The sequence shown here is derived from an EMBL/GenBank/DDBJ whole genome shotgun (WGS) entry which is preliminary data.</text>
</comment>
<feature type="repeat" description="ANK" evidence="1">
    <location>
        <begin position="192"/>
        <end position="224"/>
    </location>
</feature>
<feature type="repeat" description="ANK" evidence="1">
    <location>
        <begin position="232"/>
        <end position="264"/>
    </location>
</feature>
<gene>
    <name evidence="2" type="ORF">P170DRAFT_507266</name>
</gene>
<evidence type="ECO:0000313" key="3">
    <source>
        <dbReference type="Proteomes" id="UP000234275"/>
    </source>
</evidence>
<evidence type="ECO:0000313" key="2">
    <source>
        <dbReference type="EMBL" id="PLB52481.1"/>
    </source>
</evidence>
<organism evidence="2 3">
    <name type="scientific">Aspergillus steynii IBT 23096</name>
    <dbReference type="NCBI Taxonomy" id="1392250"/>
    <lineage>
        <taxon>Eukaryota</taxon>
        <taxon>Fungi</taxon>
        <taxon>Dikarya</taxon>
        <taxon>Ascomycota</taxon>
        <taxon>Pezizomycotina</taxon>
        <taxon>Eurotiomycetes</taxon>
        <taxon>Eurotiomycetidae</taxon>
        <taxon>Eurotiales</taxon>
        <taxon>Aspergillaceae</taxon>
        <taxon>Aspergillus</taxon>
        <taxon>Aspergillus subgen. Circumdati</taxon>
    </lineage>
</organism>
<dbReference type="GeneID" id="36562171"/>
<dbReference type="PANTHER" id="PTHR22677:SF4">
    <property type="entry name" value="USHER SYNDROME TYPE-1G PROTEIN-LIKE PROTEIN"/>
    <property type="match status" value="1"/>
</dbReference>
<dbReference type="SMART" id="SM00248">
    <property type="entry name" value="ANK"/>
    <property type="match status" value="3"/>
</dbReference>
<dbReference type="AlphaFoldDB" id="A0A2I2GHX3"/>
<sequence>MPSPSDLTAWCSEGNLSGVRDFLEQDFALLPPEGRIEYCGHASKPCDHVPCREKITQMAVAAAEGDQDEVFAYLWDMYLAAEGAEIPWPALKAAARHGSVPLAEAFYCRDPTCFTKSVLKAPHGRVLGGSQIKVALLKDHLHYIDFLLAHGADINAEFPEQSPVRAAVRCDVDDDTVIKRIRFLVDRGAWVKGSGSLKAAAGLGRLDAVAFLIENGADVDDLGDESNEMYRNKTSALLAAAENGHEGIVRLLVQFGANVNHKDDSGRSAVDLAESNGHCRVADLLRQA</sequence>
<dbReference type="Gene3D" id="1.25.40.20">
    <property type="entry name" value="Ankyrin repeat-containing domain"/>
    <property type="match status" value="1"/>
</dbReference>
<dbReference type="RefSeq" id="XP_024707783.1">
    <property type="nucleotide sequence ID" value="XM_024854465.1"/>
</dbReference>
<proteinExistence type="predicted"/>
<keyword evidence="3" id="KW-1185">Reference proteome</keyword>
<evidence type="ECO:0000256" key="1">
    <source>
        <dbReference type="PROSITE-ProRule" id="PRU00023"/>
    </source>
</evidence>
<accession>A0A2I2GHX3</accession>
<reference evidence="2 3" key="1">
    <citation type="submission" date="2016-12" db="EMBL/GenBank/DDBJ databases">
        <title>The genomes of Aspergillus section Nigri reveals drivers in fungal speciation.</title>
        <authorList>
            <consortium name="DOE Joint Genome Institute"/>
            <person name="Vesth T.C."/>
            <person name="Nybo J."/>
            <person name="Theobald S."/>
            <person name="Brandl J."/>
            <person name="Frisvad J.C."/>
            <person name="Nielsen K.F."/>
            <person name="Lyhne E.K."/>
            <person name="Kogle M.E."/>
            <person name="Kuo A."/>
            <person name="Riley R."/>
            <person name="Clum A."/>
            <person name="Nolan M."/>
            <person name="Lipzen A."/>
            <person name="Salamov A."/>
            <person name="Henrissat B."/>
            <person name="Wiebenga A."/>
            <person name="De Vries R.P."/>
            <person name="Grigoriev I.V."/>
            <person name="Mortensen U.H."/>
            <person name="Andersen M.R."/>
            <person name="Baker S.E."/>
        </authorList>
    </citation>
    <scope>NUCLEOTIDE SEQUENCE [LARGE SCALE GENOMIC DNA]</scope>
    <source>
        <strain evidence="2 3">IBT 23096</strain>
    </source>
</reference>
<dbReference type="InterPro" id="IPR039323">
    <property type="entry name" value="ANKRD_45/46/60"/>
</dbReference>
<dbReference type="PROSITE" id="PS50297">
    <property type="entry name" value="ANK_REP_REGION"/>
    <property type="match status" value="2"/>
</dbReference>